<keyword evidence="3" id="KW-1185">Reference proteome</keyword>
<reference evidence="3" key="1">
    <citation type="journal article" date="2019" name="Int. J. Syst. Evol. Microbiol.">
        <title>The Global Catalogue of Microorganisms (GCM) 10K type strain sequencing project: providing services to taxonomists for standard genome sequencing and annotation.</title>
        <authorList>
            <consortium name="The Broad Institute Genomics Platform"/>
            <consortium name="The Broad Institute Genome Sequencing Center for Infectious Disease"/>
            <person name="Wu L."/>
            <person name="Ma J."/>
        </authorList>
    </citation>
    <scope>NUCLEOTIDE SEQUENCE [LARGE SCALE GENOMIC DNA]</scope>
    <source>
        <strain evidence="3">KLKA75</strain>
    </source>
</reference>
<keyword evidence="1" id="KW-0732">Signal</keyword>
<evidence type="ECO:0000313" key="3">
    <source>
        <dbReference type="Proteomes" id="UP001595872"/>
    </source>
</evidence>
<proteinExistence type="predicted"/>
<feature type="signal peptide" evidence="1">
    <location>
        <begin position="1"/>
        <end position="30"/>
    </location>
</feature>
<name>A0ABV9UBV5_9ACTN</name>
<organism evidence="2 3">
    <name type="scientific">Actinomadura gamaensis</name>
    <dbReference type="NCBI Taxonomy" id="1763541"/>
    <lineage>
        <taxon>Bacteria</taxon>
        <taxon>Bacillati</taxon>
        <taxon>Actinomycetota</taxon>
        <taxon>Actinomycetes</taxon>
        <taxon>Streptosporangiales</taxon>
        <taxon>Thermomonosporaceae</taxon>
        <taxon>Actinomadura</taxon>
    </lineage>
</organism>
<dbReference type="Proteomes" id="UP001595872">
    <property type="component" value="Unassembled WGS sequence"/>
</dbReference>
<sequence>MSRPTTVRPQSGARRAAAVSAVGLAAAALAAPTVPATAATATRTSPLSRPVASAVTSAALVCDAATPPGRPVTFSPPVGLIPHRTTVVGVADFTNCFSPNGSRRAVNHGRLTARGTARASCTTARVEDGRGAITWYDAKGRRLGTTTVRPARDQIVGSNPGDAMLSGIATSGLLAGSRVRGTATPTSDVGPCAIIGLAAVHGRGKVTFS</sequence>
<gene>
    <name evidence="2" type="ORF">ACFPCY_37340</name>
</gene>
<comment type="caution">
    <text evidence="2">The sequence shown here is derived from an EMBL/GenBank/DDBJ whole genome shotgun (WGS) entry which is preliminary data.</text>
</comment>
<evidence type="ECO:0000256" key="1">
    <source>
        <dbReference type="SAM" id="SignalP"/>
    </source>
</evidence>
<evidence type="ECO:0000313" key="2">
    <source>
        <dbReference type="EMBL" id="MFC4913013.1"/>
    </source>
</evidence>
<dbReference type="EMBL" id="JBHSIT010000014">
    <property type="protein sequence ID" value="MFC4913013.1"/>
    <property type="molecule type" value="Genomic_DNA"/>
</dbReference>
<evidence type="ECO:0008006" key="4">
    <source>
        <dbReference type="Google" id="ProtNLM"/>
    </source>
</evidence>
<feature type="chain" id="PRO_5045377783" description="Secreted protein" evidence="1">
    <location>
        <begin position="31"/>
        <end position="209"/>
    </location>
</feature>
<dbReference type="RefSeq" id="WP_378263504.1">
    <property type="nucleotide sequence ID" value="NZ_JBHSIT010000014.1"/>
</dbReference>
<accession>A0ABV9UBV5</accession>
<protein>
    <recommendedName>
        <fullName evidence="4">Secreted protein</fullName>
    </recommendedName>
</protein>